<keyword evidence="7" id="KW-1185">Reference proteome</keyword>
<keyword evidence="3" id="KW-0963">Cytoplasm</keyword>
<gene>
    <name evidence="6" type="ORF">Cni_G04032</name>
</gene>
<accession>A0AAQ3Q1W7</accession>
<dbReference type="PANTHER" id="PTHR13105">
    <property type="entry name" value="MYELOID LEUKEMIA FACTOR"/>
    <property type="match status" value="1"/>
</dbReference>
<comment type="similarity">
    <text evidence="2">Belongs to the MLF family.</text>
</comment>
<evidence type="ECO:0000256" key="2">
    <source>
        <dbReference type="ARBA" id="ARBA00008332"/>
    </source>
</evidence>
<evidence type="ECO:0000256" key="1">
    <source>
        <dbReference type="ARBA" id="ARBA00004496"/>
    </source>
</evidence>
<organism evidence="6 7">
    <name type="scientific">Canna indica</name>
    <name type="common">Indian-shot</name>
    <dbReference type="NCBI Taxonomy" id="4628"/>
    <lineage>
        <taxon>Eukaryota</taxon>
        <taxon>Viridiplantae</taxon>
        <taxon>Streptophyta</taxon>
        <taxon>Embryophyta</taxon>
        <taxon>Tracheophyta</taxon>
        <taxon>Spermatophyta</taxon>
        <taxon>Magnoliopsida</taxon>
        <taxon>Liliopsida</taxon>
        <taxon>Zingiberales</taxon>
        <taxon>Cannaceae</taxon>
        <taxon>Canna</taxon>
    </lineage>
</organism>
<proteinExistence type="inferred from homology"/>
<keyword evidence="4" id="KW-0597">Phosphoprotein</keyword>
<dbReference type="GO" id="GO:0005737">
    <property type="term" value="C:cytoplasm"/>
    <property type="evidence" value="ECO:0007669"/>
    <property type="project" value="UniProtKB-SubCell"/>
</dbReference>
<reference evidence="6 7" key="1">
    <citation type="submission" date="2023-10" db="EMBL/GenBank/DDBJ databases">
        <title>Chromosome-scale genome assembly provides insights into flower coloration mechanisms of Canna indica.</title>
        <authorList>
            <person name="Li C."/>
        </authorList>
    </citation>
    <scope>NUCLEOTIDE SEQUENCE [LARGE SCALE GENOMIC DNA]</scope>
    <source>
        <tissue evidence="6">Flower</tissue>
    </source>
</reference>
<evidence type="ECO:0000313" key="6">
    <source>
        <dbReference type="EMBL" id="WOK95325.1"/>
    </source>
</evidence>
<feature type="region of interest" description="Disordered" evidence="5">
    <location>
        <begin position="14"/>
        <end position="61"/>
    </location>
</feature>
<sequence>MFGPSMPNWCTFGETSNAGFLGQAPPKDRSRRPIIEELSSDDESDAQKTDMEKGERPSMCSKESYVVQHPDEKAQEKGSAHNQFKNDIDHFNRMHLRGHSYAYRSSTVTYGGPNGACYTSSTFKRTGTDGTVLEETKEDDATTGKATHKISCGIRDKMRYLALRKLGRGLLNNTCLNEILNSAAAMQTRYASSAWQYILKLQEIFSGSPDYEVGIRTFVQLWREPSNGNRTLAEIFPQLHRLARVPRISIAEAHVVDNLGVLVRWNISFLSYVNAELLQKMASALEVLRFSSGDDIIRWK</sequence>
<evidence type="ECO:0000256" key="5">
    <source>
        <dbReference type="SAM" id="MobiDB-lite"/>
    </source>
</evidence>
<feature type="compositionally biased region" description="Basic and acidic residues" evidence="5">
    <location>
        <begin position="45"/>
        <end position="56"/>
    </location>
</feature>
<dbReference type="Proteomes" id="UP001327560">
    <property type="component" value="Chromosome 1"/>
</dbReference>
<evidence type="ECO:0000313" key="7">
    <source>
        <dbReference type="Proteomes" id="UP001327560"/>
    </source>
</evidence>
<evidence type="ECO:0000256" key="3">
    <source>
        <dbReference type="ARBA" id="ARBA00022490"/>
    </source>
</evidence>
<dbReference type="EMBL" id="CP136890">
    <property type="protein sequence ID" value="WOK95325.1"/>
    <property type="molecule type" value="Genomic_DNA"/>
</dbReference>
<feature type="compositionally biased region" description="Basic and acidic residues" evidence="5">
    <location>
        <begin position="26"/>
        <end position="35"/>
    </location>
</feature>
<name>A0AAQ3Q1W7_9LILI</name>
<evidence type="ECO:0000256" key="4">
    <source>
        <dbReference type="ARBA" id="ARBA00022553"/>
    </source>
</evidence>
<dbReference type="InterPro" id="IPR019376">
    <property type="entry name" value="Myeloid_leukemia_factor"/>
</dbReference>
<comment type="subcellular location">
    <subcellularLocation>
        <location evidence="1">Cytoplasm</location>
    </subcellularLocation>
</comment>
<dbReference type="AlphaFoldDB" id="A0AAQ3Q1W7"/>
<protein>
    <submittedName>
        <fullName evidence="6">Myeloid leukemia factor 1</fullName>
    </submittedName>
</protein>